<organism evidence="1 2">
    <name type="scientific">Lactobacillus pasteurii DSM 23907 = CRBIP 24.76</name>
    <dbReference type="NCBI Taxonomy" id="1423790"/>
    <lineage>
        <taxon>Bacteria</taxon>
        <taxon>Bacillati</taxon>
        <taxon>Bacillota</taxon>
        <taxon>Bacilli</taxon>
        <taxon>Lactobacillales</taxon>
        <taxon>Lactobacillaceae</taxon>
        <taxon>Lactobacillus</taxon>
    </lineage>
</organism>
<dbReference type="eggNOG" id="ENOG5032KXS">
    <property type="taxonomic scope" value="Bacteria"/>
</dbReference>
<evidence type="ECO:0000313" key="1">
    <source>
        <dbReference type="EMBL" id="CCI85202.1"/>
    </source>
</evidence>
<dbReference type="OrthoDB" id="2299199at2"/>
<name>I7IZM6_9LACO</name>
<dbReference type="EMBL" id="CAKD01000020">
    <property type="protein sequence ID" value="CCI85202.1"/>
    <property type="molecule type" value="Genomic_DNA"/>
</dbReference>
<dbReference type="STRING" id="1423790.BN53_03760"/>
<dbReference type="RefSeq" id="WP_009559750.1">
    <property type="nucleotide sequence ID" value="NZ_AYZN01000003.1"/>
</dbReference>
<keyword evidence="2" id="KW-1185">Reference proteome</keyword>
<dbReference type="AlphaFoldDB" id="I7IZM6"/>
<accession>I7IZM6</accession>
<dbReference type="Proteomes" id="UP000009311">
    <property type="component" value="Unassembled WGS sequence"/>
</dbReference>
<comment type="caution">
    <text evidence="1">The sequence shown here is derived from an EMBL/GenBank/DDBJ whole genome shotgun (WGS) entry which is preliminary data.</text>
</comment>
<reference evidence="1 2" key="1">
    <citation type="submission" date="2012-06" db="EMBL/GenBank/DDBJ databases">
        <title>Draft Genome Sequence of Lactobacillus pasteurii CRBIP 24.76T.</title>
        <authorList>
            <person name="Cousin S."/>
            <person name="Bouchier C."/>
            <person name="Loux V."/>
            <person name="Ma L."/>
            <person name="Creno S."/>
            <person name="Bizet C."/>
            <person name="Clermont D."/>
        </authorList>
    </citation>
    <scope>NUCLEOTIDE SEQUENCE [LARGE SCALE GENOMIC DNA]</scope>
    <source>
        <strain evidence="2">CRBIP 24.76T</strain>
    </source>
</reference>
<proteinExistence type="predicted"/>
<sequence length="100" mass="11966">MKNLNENKQIFEKYDQNHQLLYRWSMDLINHRTQAVWVMNHLFINPDFQAQTALDIAFDKVLELAKSTQTKVWPLDPRVISDFKTRPNSKEIWYQSPASE</sequence>
<evidence type="ECO:0000313" key="2">
    <source>
        <dbReference type="Proteomes" id="UP000009311"/>
    </source>
</evidence>
<protein>
    <submittedName>
        <fullName evidence="1">Uncharacterized protein</fullName>
    </submittedName>
</protein>
<gene>
    <name evidence="1" type="ORF">BN53_03760</name>
</gene>